<dbReference type="Pfam" id="PF00560">
    <property type="entry name" value="LRR_1"/>
    <property type="match status" value="2"/>
</dbReference>
<keyword evidence="12 19" id="KW-0067">ATP-binding</keyword>
<keyword evidence="7 20" id="KW-0812">Transmembrane</keyword>
<dbReference type="PROSITE" id="PS50011">
    <property type="entry name" value="PROTEIN_KINASE_DOM"/>
    <property type="match status" value="1"/>
</dbReference>
<dbReference type="GO" id="GO:0009791">
    <property type="term" value="P:post-embryonic development"/>
    <property type="evidence" value="ECO:0007669"/>
    <property type="project" value="UniProtKB-ARBA"/>
</dbReference>
<dbReference type="InterPro" id="IPR055414">
    <property type="entry name" value="LRR_R13L4/SHOC2-like"/>
</dbReference>
<evidence type="ECO:0000256" key="7">
    <source>
        <dbReference type="ARBA" id="ARBA00022692"/>
    </source>
</evidence>
<comment type="catalytic activity">
    <reaction evidence="18">
        <text>L-seryl-[protein] + ATP = O-phospho-L-seryl-[protein] + ADP + H(+)</text>
        <dbReference type="Rhea" id="RHEA:17989"/>
        <dbReference type="Rhea" id="RHEA-COMP:9863"/>
        <dbReference type="Rhea" id="RHEA-COMP:11604"/>
        <dbReference type="ChEBI" id="CHEBI:15378"/>
        <dbReference type="ChEBI" id="CHEBI:29999"/>
        <dbReference type="ChEBI" id="CHEBI:30616"/>
        <dbReference type="ChEBI" id="CHEBI:83421"/>
        <dbReference type="ChEBI" id="CHEBI:456216"/>
        <dbReference type="EC" id="2.7.11.1"/>
    </reaction>
</comment>
<keyword evidence="3" id="KW-0723">Serine/threonine-protein kinase</keyword>
<keyword evidence="16" id="KW-0325">Glycoprotein</keyword>
<proteinExistence type="predicted"/>
<feature type="binding site" evidence="19">
    <location>
        <position position="438"/>
    </location>
    <ligand>
        <name>ATP</name>
        <dbReference type="ChEBI" id="CHEBI:30616"/>
    </ligand>
</feature>
<evidence type="ECO:0000256" key="15">
    <source>
        <dbReference type="ARBA" id="ARBA00023170"/>
    </source>
</evidence>
<dbReference type="Gene3D" id="3.30.200.20">
    <property type="entry name" value="Phosphorylase Kinase, domain 1"/>
    <property type="match status" value="1"/>
</dbReference>
<comment type="subcellular location">
    <subcellularLocation>
        <location evidence="1">Membrane</location>
        <topology evidence="1">Single-pass type I membrane protein</topology>
    </subcellularLocation>
</comment>
<protein>
    <recommendedName>
        <fullName evidence="2">non-specific serine/threonine protein kinase</fullName>
        <ecNumber evidence="2">2.7.11.1</ecNumber>
    </recommendedName>
</protein>
<accession>A0A5D2JEB8</accession>
<dbReference type="InterPro" id="IPR001611">
    <property type="entry name" value="Leu-rich_rpt"/>
</dbReference>
<evidence type="ECO:0000256" key="12">
    <source>
        <dbReference type="ARBA" id="ARBA00022840"/>
    </source>
</evidence>
<dbReference type="FunFam" id="3.80.10.10:FF:000453">
    <property type="entry name" value="Leucine-rich receptor-like protein kinase family protein"/>
    <property type="match status" value="1"/>
</dbReference>
<dbReference type="Pfam" id="PF00069">
    <property type="entry name" value="Pkinase"/>
    <property type="match status" value="1"/>
</dbReference>
<dbReference type="GO" id="GO:0004674">
    <property type="term" value="F:protein serine/threonine kinase activity"/>
    <property type="evidence" value="ECO:0007669"/>
    <property type="project" value="UniProtKB-KW"/>
</dbReference>
<dbReference type="GO" id="GO:0005524">
    <property type="term" value="F:ATP binding"/>
    <property type="evidence" value="ECO:0007669"/>
    <property type="project" value="UniProtKB-UniRule"/>
</dbReference>
<dbReference type="EMBL" id="CM017631">
    <property type="protein sequence ID" value="TYH52363.1"/>
    <property type="molecule type" value="Genomic_DNA"/>
</dbReference>
<evidence type="ECO:0000256" key="10">
    <source>
        <dbReference type="ARBA" id="ARBA00022741"/>
    </source>
</evidence>
<dbReference type="PANTHER" id="PTHR48005:SF16">
    <property type="entry name" value="MDIS1-INTERACTING RECEPTOR LIKE KINASE 2-LIKE ISOFORM X1"/>
    <property type="match status" value="1"/>
</dbReference>
<dbReference type="SMART" id="SM00369">
    <property type="entry name" value="LRR_TYP"/>
    <property type="match status" value="6"/>
</dbReference>
<feature type="domain" description="Protein kinase" evidence="22">
    <location>
        <begin position="410"/>
        <end position="668"/>
    </location>
</feature>
<keyword evidence="8 21" id="KW-0732">Signal</keyword>
<dbReference type="PROSITE" id="PS00107">
    <property type="entry name" value="PROTEIN_KINASE_ATP"/>
    <property type="match status" value="1"/>
</dbReference>
<evidence type="ECO:0000256" key="3">
    <source>
        <dbReference type="ARBA" id="ARBA00022527"/>
    </source>
</evidence>
<dbReference type="GO" id="GO:0006952">
    <property type="term" value="P:defense response"/>
    <property type="evidence" value="ECO:0007669"/>
    <property type="project" value="UniProtKB-ARBA"/>
</dbReference>
<dbReference type="SUPFAM" id="SSF52058">
    <property type="entry name" value="L domain-like"/>
    <property type="match status" value="1"/>
</dbReference>
<keyword evidence="11" id="KW-0418">Kinase</keyword>
<dbReference type="GO" id="GO:0051707">
    <property type="term" value="P:response to other organism"/>
    <property type="evidence" value="ECO:0007669"/>
    <property type="project" value="UniProtKB-ARBA"/>
</dbReference>
<dbReference type="PROSITE" id="PS51450">
    <property type="entry name" value="LRR"/>
    <property type="match status" value="2"/>
</dbReference>
<dbReference type="Gene3D" id="1.10.510.10">
    <property type="entry name" value="Transferase(Phosphotransferase) domain 1"/>
    <property type="match status" value="1"/>
</dbReference>
<evidence type="ECO:0000256" key="20">
    <source>
        <dbReference type="SAM" id="Phobius"/>
    </source>
</evidence>
<dbReference type="GO" id="GO:0016020">
    <property type="term" value="C:membrane"/>
    <property type="evidence" value="ECO:0007669"/>
    <property type="project" value="UniProtKB-SubCell"/>
</dbReference>
<evidence type="ECO:0000256" key="16">
    <source>
        <dbReference type="ARBA" id="ARBA00023180"/>
    </source>
</evidence>
<name>A0A5D2JEB8_GOSTO</name>
<dbReference type="Pfam" id="PF23598">
    <property type="entry name" value="LRR_14"/>
    <property type="match status" value="1"/>
</dbReference>
<feature type="transmembrane region" description="Helical" evidence="20">
    <location>
        <begin position="344"/>
        <end position="368"/>
    </location>
</feature>
<feature type="chain" id="PRO_5023013324" description="non-specific serine/threonine protein kinase" evidence="21">
    <location>
        <begin position="28"/>
        <end position="668"/>
    </location>
</feature>
<sequence length="668" mass="73832">MKSYSYTSIPTFFLLSVIVTTSAITRAKNDDSQWLAAEAKALRETGWWSNYKKRVGNHCMWPGIRCNAGNVVDIDLGGHGLNGGITPQIGALSKLKLLNLSSNSLTGELPSSLGNLTQLAVLDLSYNHLHSIPLEIQNMENLVSLNLSGNPIFFMSSEIFNLKKLMTLHLRNCRLSGTIPPNIGELESMVDLDLSNNRFIGPIQSSVSNLTNLASLFLQSNQLDGSIPKDIGRLTNLVALNLSSNCLVGQIPSSVSNLTNLSSFLQSNQLNGSIPEDIGGLTNLVELDLSSNRLSGHIPSSLGQLTNLVELDLSSNRLSGNKDLCGSIQGFRPCPSSPNVKHNLPIAILVSTLLFFVSTSVWVIFILFRRYRAKTLKSDPSSSKNGDIFSIWNFDGKIAFEDIIKSTEDFDIKYCIGTGGYGSVYRAVLPSGKVIALKKLHRLEAEQPAYDTSFRNEIKFLTEIRHKYIIKLHGFCLHNRCMFLIYEYMENGSLFYALSIDDEAVELDWTKRVNIVKGVAHALSYMHHDCNLPIVHRDISSNNILLNSELEAFIADFGTARLLDPDSSNRTVIVGTYGYIAPELAYSLVVTQKCDIYSFGVLTLEILMGKHPGELLSTISSSSTRVQNFMLNEILDPRLSTPRSRKLAGDITFIAVIAFACLRPRPRQ</sequence>
<keyword evidence="6" id="KW-0808">Transferase</keyword>
<keyword evidence="4" id="KW-0597">Phosphoprotein</keyword>
<evidence type="ECO:0000313" key="23">
    <source>
        <dbReference type="EMBL" id="TYH52363.1"/>
    </source>
</evidence>
<keyword evidence="24" id="KW-1185">Reference proteome</keyword>
<evidence type="ECO:0000256" key="11">
    <source>
        <dbReference type="ARBA" id="ARBA00022777"/>
    </source>
</evidence>
<evidence type="ECO:0000256" key="9">
    <source>
        <dbReference type="ARBA" id="ARBA00022737"/>
    </source>
</evidence>
<keyword evidence="10 19" id="KW-0547">Nucleotide-binding</keyword>
<dbReference type="SMART" id="SM00365">
    <property type="entry name" value="LRR_SD22"/>
    <property type="match status" value="5"/>
</dbReference>
<evidence type="ECO:0000259" key="22">
    <source>
        <dbReference type="PROSITE" id="PS50011"/>
    </source>
</evidence>
<feature type="signal peptide" evidence="21">
    <location>
        <begin position="1"/>
        <end position="27"/>
    </location>
</feature>
<dbReference type="InterPro" id="IPR000719">
    <property type="entry name" value="Prot_kinase_dom"/>
</dbReference>
<gene>
    <name evidence="23" type="ORF">ES332_D09G022200v1</name>
</gene>
<dbReference type="FunFam" id="1.10.510.10:FF:001023">
    <property type="entry name" value="Os07g0541700 protein"/>
    <property type="match status" value="1"/>
</dbReference>
<keyword evidence="14 20" id="KW-0472">Membrane</keyword>
<dbReference type="SUPFAM" id="SSF56112">
    <property type="entry name" value="Protein kinase-like (PK-like)"/>
    <property type="match status" value="1"/>
</dbReference>
<evidence type="ECO:0000256" key="18">
    <source>
        <dbReference type="ARBA" id="ARBA00048679"/>
    </source>
</evidence>
<dbReference type="InterPro" id="IPR008266">
    <property type="entry name" value="Tyr_kinase_AS"/>
</dbReference>
<evidence type="ECO:0000256" key="4">
    <source>
        <dbReference type="ARBA" id="ARBA00022553"/>
    </source>
</evidence>
<evidence type="ECO:0000256" key="8">
    <source>
        <dbReference type="ARBA" id="ARBA00022729"/>
    </source>
</evidence>
<keyword evidence="5" id="KW-0433">Leucine-rich repeat</keyword>
<dbReference type="PANTHER" id="PTHR48005">
    <property type="entry name" value="LEUCINE RICH REPEAT KINASE 2"/>
    <property type="match status" value="1"/>
</dbReference>
<dbReference type="InterPro" id="IPR017441">
    <property type="entry name" value="Protein_kinase_ATP_BS"/>
</dbReference>
<comment type="catalytic activity">
    <reaction evidence="17">
        <text>L-threonyl-[protein] + ATP = O-phospho-L-threonyl-[protein] + ADP + H(+)</text>
        <dbReference type="Rhea" id="RHEA:46608"/>
        <dbReference type="Rhea" id="RHEA-COMP:11060"/>
        <dbReference type="Rhea" id="RHEA-COMP:11605"/>
        <dbReference type="ChEBI" id="CHEBI:15378"/>
        <dbReference type="ChEBI" id="CHEBI:30013"/>
        <dbReference type="ChEBI" id="CHEBI:30616"/>
        <dbReference type="ChEBI" id="CHEBI:61977"/>
        <dbReference type="ChEBI" id="CHEBI:456216"/>
        <dbReference type="EC" id="2.7.11.1"/>
    </reaction>
</comment>
<evidence type="ECO:0000256" key="13">
    <source>
        <dbReference type="ARBA" id="ARBA00022989"/>
    </source>
</evidence>
<evidence type="ECO:0000256" key="6">
    <source>
        <dbReference type="ARBA" id="ARBA00022679"/>
    </source>
</evidence>
<dbReference type="AlphaFoldDB" id="A0A5D2JEB8"/>
<evidence type="ECO:0000256" key="2">
    <source>
        <dbReference type="ARBA" id="ARBA00012513"/>
    </source>
</evidence>
<evidence type="ECO:0000256" key="14">
    <source>
        <dbReference type="ARBA" id="ARBA00023136"/>
    </source>
</evidence>
<dbReference type="PRINTS" id="PR00019">
    <property type="entry name" value="LEURICHRPT"/>
</dbReference>
<evidence type="ECO:0000256" key="5">
    <source>
        <dbReference type="ARBA" id="ARBA00022614"/>
    </source>
</evidence>
<reference evidence="23 24" key="1">
    <citation type="submission" date="2019-07" db="EMBL/GenBank/DDBJ databases">
        <title>WGS assembly of Gossypium tomentosum.</title>
        <authorList>
            <person name="Chen Z.J."/>
            <person name="Sreedasyam A."/>
            <person name="Ando A."/>
            <person name="Song Q."/>
            <person name="De L."/>
            <person name="Hulse-Kemp A."/>
            <person name="Ding M."/>
            <person name="Ye W."/>
            <person name="Kirkbride R."/>
            <person name="Jenkins J."/>
            <person name="Plott C."/>
            <person name="Lovell J."/>
            <person name="Lin Y.-M."/>
            <person name="Vaughn R."/>
            <person name="Liu B."/>
            <person name="Li W."/>
            <person name="Simpson S."/>
            <person name="Scheffler B."/>
            <person name="Saski C."/>
            <person name="Grover C."/>
            <person name="Hu G."/>
            <person name="Conover J."/>
            <person name="Carlson J."/>
            <person name="Shu S."/>
            <person name="Boston L."/>
            <person name="Williams M."/>
            <person name="Peterson D."/>
            <person name="Mcgee K."/>
            <person name="Jones D."/>
            <person name="Wendel J."/>
            <person name="Stelly D."/>
            <person name="Grimwood J."/>
            <person name="Schmutz J."/>
        </authorList>
    </citation>
    <scope>NUCLEOTIDE SEQUENCE [LARGE SCALE GENOMIC DNA]</scope>
    <source>
        <strain evidence="23">7179.01</strain>
    </source>
</reference>
<dbReference type="FunFam" id="3.80.10.10:FF:000129">
    <property type="entry name" value="Leucine-rich repeat receptor-like kinase"/>
    <property type="match status" value="1"/>
</dbReference>
<dbReference type="FunFam" id="3.80.10.10:FF:000383">
    <property type="entry name" value="Leucine-rich repeat receptor protein kinase EMS1"/>
    <property type="match status" value="1"/>
</dbReference>
<evidence type="ECO:0000256" key="21">
    <source>
        <dbReference type="SAM" id="SignalP"/>
    </source>
</evidence>
<keyword evidence="15" id="KW-0675">Receptor</keyword>
<dbReference type="Gene3D" id="3.80.10.10">
    <property type="entry name" value="Ribonuclease Inhibitor"/>
    <property type="match status" value="2"/>
</dbReference>
<evidence type="ECO:0000256" key="19">
    <source>
        <dbReference type="PROSITE-ProRule" id="PRU10141"/>
    </source>
</evidence>
<dbReference type="Proteomes" id="UP000322667">
    <property type="component" value="Chromosome D09"/>
</dbReference>
<dbReference type="InterPro" id="IPR003591">
    <property type="entry name" value="Leu-rich_rpt_typical-subtyp"/>
</dbReference>
<dbReference type="InterPro" id="IPR051420">
    <property type="entry name" value="Ser_Thr_Kinases_DiverseReg"/>
</dbReference>
<evidence type="ECO:0000313" key="24">
    <source>
        <dbReference type="Proteomes" id="UP000322667"/>
    </source>
</evidence>
<keyword evidence="13 20" id="KW-1133">Transmembrane helix</keyword>
<organism evidence="23 24">
    <name type="scientific">Gossypium tomentosum</name>
    <name type="common">Hawaiian cotton</name>
    <name type="synonym">Gossypium sandvicense</name>
    <dbReference type="NCBI Taxonomy" id="34277"/>
    <lineage>
        <taxon>Eukaryota</taxon>
        <taxon>Viridiplantae</taxon>
        <taxon>Streptophyta</taxon>
        <taxon>Embryophyta</taxon>
        <taxon>Tracheophyta</taxon>
        <taxon>Spermatophyta</taxon>
        <taxon>Magnoliopsida</taxon>
        <taxon>eudicotyledons</taxon>
        <taxon>Gunneridae</taxon>
        <taxon>Pentapetalae</taxon>
        <taxon>rosids</taxon>
        <taxon>malvids</taxon>
        <taxon>Malvales</taxon>
        <taxon>Malvaceae</taxon>
        <taxon>Malvoideae</taxon>
        <taxon>Gossypium</taxon>
    </lineage>
</organism>
<keyword evidence="9" id="KW-0677">Repeat</keyword>
<evidence type="ECO:0000256" key="17">
    <source>
        <dbReference type="ARBA" id="ARBA00047899"/>
    </source>
</evidence>
<dbReference type="EC" id="2.7.11.1" evidence="2"/>
<dbReference type="FunFam" id="3.30.200.20:FF:000309">
    <property type="entry name" value="Leucine-rich repeat receptor protein kinase MSP1"/>
    <property type="match status" value="1"/>
</dbReference>
<evidence type="ECO:0000256" key="1">
    <source>
        <dbReference type="ARBA" id="ARBA00004479"/>
    </source>
</evidence>
<dbReference type="InterPro" id="IPR032675">
    <property type="entry name" value="LRR_dom_sf"/>
</dbReference>
<dbReference type="InterPro" id="IPR011009">
    <property type="entry name" value="Kinase-like_dom_sf"/>
</dbReference>
<dbReference type="PROSITE" id="PS00109">
    <property type="entry name" value="PROTEIN_KINASE_TYR"/>
    <property type="match status" value="1"/>
</dbReference>